<dbReference type="InterPro" id="IPR051175">
    <property type="entry name" value="CLK_kinases"/>
</dbReference>
<accession>R8B957</accession>
<feature type="region of interest" description="Disordered" evidence="6">
    <location>
        <begin position="240"/>
        <end position="288"/>
    </location>
</feature>
<feature type="compositionally biased region" description="Basic and acidic residues" evidence="6">
    <location>
        <begin position="275"/>
        <end position="287"/>
    </location>
</feature>
<evidence type="ECO:0000256" key="3">
    <source>
        <dbReference type="ARBA" id="ARBA00022741"/>
    </source>
</evidence>
<evidence type="ECO:0000256" key="5">
    <source>
        <dbReference type="ARBA" id="ARBA00022840"/>
    </source>
</evidence>
<sequence length="337" mass="37658">MGPSVSAILNAPIEDYDPLNPQPRRFPKDRVKRILRQVLLALQFLHGNGVVHGDLQSGNILFAIKDLSSVKPEVLSQTATNSRIEHLQRTDGKVDLWAPSYLAVGMPLSDFVLEGDDEIVKIIDMGGAFMESNPPDRVVTPASLRAPESILGCSVGKGIDVWSFGCILFELLTGLPLFQIPPLNDSDELINDDHLIQLTDIIGPLPEGLLLRWTRASKYYDANGGRLDAWPWDFDMHEGSDGGSDTRLSNNGENESDTEKTEDESADDDMDDWSVGERDPPKPHDSLEVLFHTNKAPDISEEEEKMIVSLLVLIFRYNPHERPTITKLLDHRWFNKA</sequence>
<dbReference type="GO" id="GO:0005634">
    <property type="term" value="C:nucleus"/>
    <property type="evidence" value="ECO:0007669"/>
    <property type="project" value="TreeGrafter"/>
</dbReference>
<dbReference type="SUPFAM" id="SSF56112">
    <property type="entry name" value="Protein kinase-like (PK-like)"/>
    <property type="match status" value="1"/>
</dbReference>
<evidence type="ECO:0000256" key="4">
    <source>
        <dbReference type="ARBA" id="ARBA00022777"/>
    </source>
</evidence>
<evidence type="ECO:0000256" key="6">
    <source>
        <dbReference type="SAM" id="MobiDB-lite"/>
    </source>
</evidence>
<dbReference type="RefSeq" id="XP_007919409.1">
    <property type="nucleotide sequence ID" value="XM_007921218.1"/>
</dbReference>
<evidence type="ECO:0000256" key="2">
    <source>
        <dbReference type="ARBA" id="ARBA00022679"/>
    </source>
</evidence>
<keyword evidence="2" id="KW-0808">Transferase</keyword>
<dbReference type="GO" id="GO:0004674">
    <property type="term" value="F:protein serine/threonine kinase activity"/>
    <property type="evidence" value="ECO:0007669"/>
    <property type="project" value="UniProtKB-KW"/>
</dbReference>
<evidence type="ECO:0000313" key="9">
    <source>
        <dbReference type="Proteomes" id="UP000014074"/>
    </source>
</evidence>
<dbReference type="GO" id="GO:0043484">
    <property type="term" value="P:regulation of RNA splicing"/>
    <property type="evidence" value="ECO:0007669"/>
    <property type="project" value="TreeGrafter"/>
</dbReference>
<feature type="compositionally biased region" description="Acidic residues" evidence="6">
    <location>
        <begin position="254"/>
        <end position="274"/>
    </location>
</feature>
<dbReference type="HOGENOM" id="CLU_000288_81_13_1"/>
<dbReference type="PANTHER" id="PTHR45646">
    <property type="entry name" value="SERINE/THREONINE-PROTEIN KINASE DOA-RELATED"/>
    <property type="match status" value="1"/>
</dbReference>
<keyword evidence="9" id="KW-1185">Reference proteome</keyword>
<dbReference type="PROSITE" id="PS50011">
    <property type="entry name" value="PROTEIN_KINASE_DOM"/>
    <property type="match status" value="1"/>
</dbReference>
<dbReference type="GO" id="GO:0005524">
    <property type="term" value="F:ATP binding"/>
    <property type="evidence" value="ECO:0007669"/>
    <property type="project" value="UniProtKB-KW"/>
</dbReference>
<keyword evidence="3" id="KW-0547">Nucleotide-binding</keyword>
<proteinExistence type="predicted"/>
<dbReference type="InterPro" id="IPR011009">
    <property type="entry name" value="Kinase-like_dom_sf"/>
</dbReference>
<keyword evidence="5" id="KW-0067">ATP-binding</keyword>
<dbReference type="PANTHER" id="PTHR45646:SF11">
    <property type="entry name" value="SERINE_THREONINE-PROTEIN KINASE DOA"/>
    <property type="match status" value="1"/>
</dbReference>
<dbReference type="AlphaFoldDB" id="R8B957"/>
<feature type="domain" description="Protein kinase" evidence="7">
    <location>
        <begin position="1"/>
        <end position="334"/>
    </location>
</feature>
<keyword evidence="4" id="KW-0418">Kinase</keyword>
<name>R8B957_PHAM7</name>
<gene>
    <name evidence="8" type="ORF">UCRPA7_8707</name>
</gene>
<dbReference type="GeneID" id="19329585"/>
<organism evidence="8 9">
    <name type="scientific">Phaeoacremonium minimum (strain UCR-PA7)</name>
    <name type="common">Esca disease fungus</name>
    <name type="synonym">Togninia minima</name>
    <dbReference type="NCBI Taxonomy" id="1286976"/>
    <lineage>
        <taxon>Eukaryota</taxon>
        <taxon>Fungi</taxon>
        <taxon>Dikarya</taxon>
        <taxon>Ascomycota</taxon>
        <taxon>Pezizomycotina</taxon>
        <taxon>Sordariomycetes</taxon>
        <taxon>Sordariomycetidae</taxon>
        <taxon>Togniniales</taxon>
        <taxon>Togniniaceae</taxon>
        <taxon>Phaeoacremonium</taxon>
    </lineage>
</organism>
<protein>
    <submittedName>
        <fullName evidence="8">Putative serine protein</fullName>
    </submittedName>
</protein>
<dbReference type="Gene3D" id="1.10.510.10">
    <property type="entry name" value="Transferase(Phosphotransferase) domain 1"/>
    <property type="match status" value="1"/>
</dbReference>
<dbReference type="KEGG" id="tmn:UCRPA7_8707"/>
<dbReference type="Pfam" id="PF00069">
    <property type="entry name" value="Pkinase"/>
    <property type="match status" value="1"/>
</dbReference>
<evidence type="ECO:0000259" key="7">
    <source>
        <dbReference type="PROSITE" id="PS50011"/>
    </source>
</evidence>
<dbReference type="OrthoDB" id="5979581at2759"/>
<dbReference type="EMBL" id="KB933372">
    <property type="protein sequence ID" value="EON95849.1"/>
    <property type="molecule type" value="Genomic_DNA"/>
</dbReference>
<dbReference type="SMART" id="SM00220">
    <property type="entry name" value="S_TKc"/>
    <property type="match status" value="1"/>
</dbReference>
<evidence type="ECO:0000256" key="1">
    <source>
        <dbReference type="ARBA" id="ARBA00022527"/>
    </source>
</evidence>
<dbReference type="Proteomes" id="UP000014074">
    <property type="component" value="Unassembled WGS sequence"/>
</dbReference>
<reference evidence="9" key="1">
    <citation type="journal article" date="2013" name="Genome Announc.">
        <title>Draft genome sequence of the ascomycete Phaeoacremonium aleophilum strain UCR-PA7, a causal agent of the esca disease complex in grapevines.</title>
        <authorList>
            <person name="Blanco-Ulate B."/>
            <person name="Rolshausen P."/>
            <person name="Cantu D."/>
        </authorList>
    </citation>
    <scope>NUCLEOTIDE SEQUENCE [LARGE SCALE GENOMIC DNA]</scope>
    <source>
        <strain evidence="9">UCR-PA7</strain>
    </source>
</reference>
<dbReference type="InterPro" id="IPR000719">
    <property type="entry name" value="Prot_kinase_dom"/>
</dbReference>
<evidence type="ECO:0000313" key="8">
    <source>
        <dbReference type="EMBL" id="EON95849.1"/>
    </source>
</evidence>
<keyword evidence="1" id="KW-0723">Serine/threonine-protein kinase</keyword>
<dbReference type="eggNOG" id="KOG0671">
    <property type="taxonomic scope" value="Eukaryota"/>
</dbReference>